<evidence type="ECO:0000313" key="1">
    <source>
        <dbReference type="EMBL" id="WAR24553.1"/>
    </source>
</evidence>
<evidence type="ECO:0000313" key="2">
    <source>
        <dbReference type="Proteomes" id="UP001164746"/>
    </source>
</evidence>
<dbReference type="Proteomes" id="UP001164746">
    <property type="component" value="Chromosome 13"/>
</dbReference>
<reference evidence="1" key="1">
    <citation type="submission" date="2022-11" db="EMBL/GenBank/DDBJ databases">
        <title>Centuries of genome instability and evolution in soft-shell clam transmissible cancer (bioRxiv).</title>
        <authorList>
            <person name="Hart S.F.M."/>
            <person name="Yonemitsu M.A."/>
            <person name="Giersch R.M."/>
            <person name="Beal B.F."/>
            <person name="Arriagada G."/>
            <person name="Davis B.W."/>
            <person name="Ostrander E.A."/>
            <person name="Goff S.P."/>
            <person name="Metzger M.J."/>
        </authorList>
    </citation>
    <scope>NUCLEOTIDE SEQUENCE</scope>
    <source>
        <strain evidence="1">MELC-2E11</strain>
        <tissue evidence="1">Siphon/mantle</tissue>
    </source>
</reference>
<organism evidence="1 2">
    <name type="scientific">Mya arenaria</name>
    <name type="common">Soft-shell clam</name>
    <dbReference type="NCBI Taxonomy" id="6604"/>
    <lineage>
        <taxon>Eukaryota</taxon>
        <taxon>Metazoa</taxon>
        <taxon>Spiralia</taxon>
        <taxon>Lophotrochozoa</taxon>
        <taxon>Mollusca</taxon>
        <taxon>Bivalvia</taxon>
        <taxon>Autobranchia</taxon>
        <taxon>Heteroconchia</taxon>
        <taxon>Euheterodonta</taxon>
        <taxon>Imparidentia</taxon>
        <taxon>Neoheterodontei</taxon>
        <taxon>Myida</taxon>
        <taxon>Myoidea</taxon>
        <taxon>Myidae</taxon>
        <taxon>Mya</taxon>
    </lineage>
</organism>
<proteinExistence type="predicted"/>
<gene>
    <name evidence="1" type="ORF">MAR_038222</name>
</gene>
<accession>A0ABY7FQQ3</accession>
<sequence>MKEEASKVKTLSKSFSGRISIDEMSIQEDFCMSKENGGYRKIGFIDNDEYCQKINAGKWYGQSILPYILSSARNSIVPSRVNSDELENVFYQQRGICNGKNTNPIFYQYLKNMNSVLLGKQTVSKKCKRSQNLMSTACV</sequence>
<keyword evidence="2" id="KW-1185">Reference proteome</keyword>
<protein>
    <submittedName>
        <fullName evidence="1">Uncharacterized protein</fullName>
    </submittedName>
</protein>
<dbReference type="EMBL" id="CP111024">
    <property type="protein sequence ID" value="WAR24553.1"/>
    <property type="molecule type" value="Genomic_DNA"/>
</dbReference>
<name>A0ABY7FQQ3_MYAAR</name>